<dbReference type="GeneID" id="5022744"/>
<dbReference type="Proteomes" id="UP000000600">
    <property type="component" value="Unassembled WGS sequence"/>
</dbReference>
<dbReference type="KEGG" id="ptm:GSPATT00038002001"/>
<evidence type="ECO:0000313" key="2">
    <source>
        <dbReference type="Proteomes" id="UP000000600"/>
    </source>
</evidence>
<accession>A0CFJ5</accession>
<dbReference type="EMBL" id="CT868070">
    <property type="protein sequence ID" value="CAK69562.1"/>
    <property type="molecule type" value="Genomic_DNA"/>
</dbReference>
<evidence type="ECO:0008006" key="3">
    <source>
        <dbReference type="Google" id="ProtNLM"/>
    </source>
</evidence>
<dbReference type="InParanoid" id="A0CFJ5"/>
<dbReference type="AlphaFoldDB" id="A0CFJ5"/>
<organism evidence="1 2">
    <name type="scientific">Paramecium tetraurelia</name>
    <dbReference type="NCBI Taxonomy" id="5888"/>
    <lineage>
        <taxon>Eukaryota</taxon>
        <taxon>Sar</taxon>
        <taxon>Alveolata</taxon>
        <taxon>Ciliophora</taxon>
        <taxon>Intramacronucleata</taxon>
        <taxon>Oligohymenophorea</taxon>
        <taxon>Peniculida</taxon>
        <taxon>Parameciidae</taxon>
        <taxon>Paramecium</taxon>
    </lineage>
</organism>
<evidence type="ECO:0000313" key="1">
    <source>
        <dbReference type="EMBL" id="CAK69562.1"/>
    </source>
</evidence>
<name>A0CFJ5_PARTE</name>
<keyword evidence="2" id="KW-1185">Reference proteome</keyword>
<reference evidence="1 2" key="1">
    <citation type="journal article" date="2006" name="Nature">
        <title>Global trends of whole-genome duplications revealed by the ciliate Paramecium tetraurelia.</title>
        <authorList>
            <consortium name="Genoscope"/>
            <person name="Aury J.-M."/>
            <person name="Jaillon O."/>
            <person name="Duret L."/>
            <person name="Noel B."/>
            <person name="Jubin C."/>
            <person name="Porcel B.M."/>
            <person name="Segurens B."/>
            <person name="Daubin V."/>
            <person name="Anthouard V."/>
            <person name="Aiach N."/>
            <person name="Arnaiz O."/>
            <person name="Billaut A."/>
            <person name="Beisson J."/>
            <person name="Blanc I."/>
            <person name="Bouhouche K."/>
            <person name="Camara F."/>
            <person name="Duharcourt S."/>
            <person name="Guigo R."/>
            <person name="Gogendeau D."/>
            <person name="Katinka M."/>
            <person name="Keller A.-M."/>
            <person name="Kissmehl R."/>
            <person name="Klotz C."/>
            <person name="Koll F."/>
            <person name="Le Moue A."/>
            <person name="Lepere C."/>
            <person name="Malinsky S."/>
            <person name="Nowacki M."/>
            <person name="Nowak J.K."/>
            <person name="Plattner H."/>
            <person name="Poulain J."/>
            <person name="Ruiz F."/>
            <person name="Serrano V."/>
            <person name="Zagulski M."/>
            <person name="Dessen P."/>
            <person name="Betermier M."/>
            <person name="Weissenbach J."/>
            <person name="Scarpelli C."/>
            <person name="Schachter V."/>
            <person name="Sperling L."/>
            <person name="Meyer E."/>
            <person name="Cohen J."/>
            <person name="Wincker P."/>
        </authorList>
    </citation>
    <scope>NUCLEOTIDE SEQUENCE [LARGE SCALE GENOMIC DNA]</scope>
    <source>
        <strain evidence="1 2">Stock d4-2</strain>
    </source>
</reference>
<protein>
    <recommendedName>
        <fullName evidence="3">Transmembrane protein</fullName>
    </recommendedName>
</protein>
<dbReference type="RefSeq" id="XP_001436959.1">
    <property type="nucleotide sequence ID" value="XM_001436922.1"/>
</dbReference>
<gene>
    <name evidence="1" type="ORF">GSPATT00038002001</name>
</gene>
<dbReference type="HOGENOM" id="CLU_1698927_0_0_1"/>
<sequence length="155" mass="18108">MSKFEIGSLRSFNVEKRISQNQVIDLRQLFKSKGSCILESLQSEMYYNLNTFQISPKIVNQSGLSFLSFSAFSFLQSKVMSQFKDMPEFVIFSLSNYLCKLSILKSINSEILFQNMCDNLFSKLFSFIKFVQLKQRQLSTTAIKIQYLIFFIFTK</sequence>
<proteinExistence type="predicted"/>